<proteinExistence type="evidence at transcript level"/>
<name>A0A2L1CDS3_9VIRU</name>
<dbReference type="EMBL" id="KY634872">
    <property type="protein sequence ID" value="AVB77236.1"/>
    <property type="molecule type" value="mRNA"/>
</dbReference>
<organism evidence="1">
    <name type="scientific">Nai virus</name>
    <dbReference type="NCBI Taxonomy" id="2081617"/>
    <lineage>
        <taxon>Viruses</taxon>
        <taxon>Riboviria</taxon>
        <taxon>Quenyaviruses</taxon>
    </lineage>
</organism>
<protein>
    <submittedName>
        <fullName evidence="1">Uncharacterized protein</fullName>
    </submittedName>
</protein>
<sequence length="455" mass="50069">MSNKQTLPRSRITVSAVTPETVEEQIEYVKEAVTNFSVPISDIKGPRAVGTSYDVLWVMPGYGTTTGSRGNHQADVLEGGVLCDLKRSTYKVENLSPYTLFLRLQRPMGYKNAPTALGMWEPAVHGKDSLLVPIKPHQTKTFHFSNASTGLMCPRQEMRAGKPCVHLASFAMFREPLTDYGTALTDNNLLGQDAVNITIITQYRANDGSIGRVGEYGIVSYTGTQRLNEINTGPPPIVRICDLRMQGGNAEFAYVSKGEKTNDLFLMFVNQKDEQRGEVDGLDKDTVYELPLAFPSKAPGDPVNRMSRFIRWNENDPAYTKKSWVVCDLYYDFQVHVMKFKYVTVSANEWPGKAGMSDPILLGGSILRPSAATSFAYKLRPNNGKLKTRVNASIHQSKHYSGLSDMEDGILDVFLTALVVIVKVVKVGIEIAGMVGVLAITPEEPTIMVATGAVA</sequence>
<reference evidence="1" key="1">
    <citation type="submission" date="2017-02" db="EMBL/GenBank/DDBJ databases">
        <title>Two novel viruses associated with Drosophilidae, identified by their small-RNA profile.</title>
        <authorList>
            <person name="Obbard D.J."/>
            <person name="Webster C.L."/>
            <person name="Akorli J."/>
            <person name="Lazzaro B.P."/>
        </authorList>
    </citation>
    <scope>NUCLEOTIDE SEQUENCE</scope>
    <source>
        <strain evidence="1">Pool-seq_I_1</strain>
    </source>
</reference>
<accession>A0A2L1CDS3</accession>
<evidence type="ECO:0000313" key="1">
    <source>
        <dbReference type="EMBL" id="AVB77236.1"/>
    </source>
</evidence>